<evidence type="ECO:0000256" key="4">
    <source>
        <dbReference type="ARBA" id="ARBA00022840"/>
    </source>
</evidence>
<comment type="subunit">
    <text evidence="8">Interacts with MAEA and WDR26, components of the CTLH complex that contains GID4, RANBP9 and/or RANBP10, MKLN1, MAEA, RMND5A (or alternatively its paralog RMND5B), GID8, ARMC8, WDR26 and YPEL5.</text>
</comment>
<dbReference type="Gene3D" id="3.10.110.10">
    <property type="entry name" value="Ubiquitin Conjugating Enzyme"/>
    <property type="match status" value="1"/>
</dbReference>
<evidence type="ECO:0000256" key="13">
    <source>
        <dbReference type="ARBA" id="ARBA00082119"/>
    </source>
</evidence>
<protein>
    <recommendedName>
        <fullName evidence="9">Ubiquitin-conjugating enzyme E2 H</fullName>
    </recommendedName>
    <alternativeName>
        <fullName evidence="12">(E3-independent) E2 ubiquitin-conjugating enzyme H</fullName>
    </alternativeName>
    <alternativeName>
        <fullName evidence="10">E2 ubiquitin-conjugating enzyme H</fullName>
    </alternativeName>
    <alternativeName>
        <fullName evidence="13">Ubiquitin carrier protein H</fullName>
    </alternativeName>
    <alternativeName>
        <fullName evidence="11">Ubiquitin-protein ligase H</fullName>
    </alternativeName>
</protein>
<gene>
    <name evidence="18" type="ORF">NERG_00718</name>
    <name evidence="19" type="ORF">NESG_01430</name>
</gene>
<proteinExistence type="inferred from homology"/>
<evidence type="ECO:0000256" key="2">
    <source>
        <dbReference type="ARBA" id="ARBA00022741"/>
    </source>
</evidence>
<feature type="coiled-coil region" evidence="16">
    <location>
        <begin position="11"/>
        <end position="38"/>
    </location>
</feature>
<evidence type="ECO:0000256" key="11">
    <source>
        <dbReference type="ARBA" id="ARBA00077502"/>
    </source>
</evidence>
<reference evidence="19" key="2">
    <citation type="submission" date="2012-10" db="EMBL/GenBank/DDBJ databases">
        <authorList>
            <consortium name="The Broad Institute Genome Sequencing Platform"/>
            <consortium name="The Broad Institute Genome Sequencing Center for Infectious Disease"/>
            <person name="Cuomo C."/>
            <person name="Troemel E."/>
            <person name="Walker B."/>
            <person name="Young S.K."/>
            <person name="Zeng Q."/>
            <person name="Gargeya S."/>
            <person name="Fitzgerald M."/>
            <person name="Haas B."/>
            <person name="Abouelleil A."/>
            <person name="Alvarado L."/>
            <person name="Arachchi H.M."/>
            <person name="Berlin A.M."/>
            <person name="Chapman S.B."/>
            <person name="Goldberg J."/>
            <person name="Griggs A."/>
            <person name="Gujja S."/>
            <person name="Hansen M."/>
            <person name="Howarth C."/>
            <person name="Imamovic A."/>
            <person name="Larimer J."/>
            <person name="McCowan C."/>
            <person name="Murphy C."/>
            <person name="Neiman D."/>
            <person name="Pearson M."/>
            <person name="Priest M."/>
            <person name="Roberts A."/>
            <person name="Saif S."/>
            <person name="Shea T."/>
            <person name="Sisk P."/>
            <person name="Sykes S."/>
            <person name="Wortman J."/>
            <person name="Nusbaum C."/>
            <person name="Birren B."/>
        </authorList>
    </citation>
    <scope>NUCLEOTIDE SEQUENCE</scope>
    <source>
        <strain evidence="19">ERTm6</strain>
    </source>
</reference>
<keyword evidence="1" id="KW-0808">Transferase</keyword>
<dbReference type="PROSITE" id="PS50127">
    <property type="entry name" value="UBC_2"/>
    <property type="match status" value="1"/>
</dbReference>
<evidence type="ECO:0000313" key="19">
    <source>
        <dbReference type="EMBL" id="KFG26310.1"/>
    </source>
</evidence>
<dbReference type="EMBL" id="JH604634">
    <property type="protein sequence ID" value="EHY66022.1"/>
    <property type="molecule type" value="Genomic_DNA"/>
</dbReference>
<evidence type="ECO:0000256" key="9">
    <source>
        <dbReference type="ARBA" id="ARBA00072436"/>
    </source>
</evidence>
<evidence type="ECO:0000256" key="16">
    <source>
        <dbReference type="SAM" id="Coils"/>
    </source>
</evidence>
<comment type="function">
    <text evidence="7">Accepts ubiquitin from the E1 complex and catalyzes its covalent attachment to other proteins. E2 ubiquitin conjugating enzyme that transfers ubiquitin to MAEA, a core component of the CTLH E3 ubiquitin-protein ligase complex. In vitro catalyzes 'Lys-11'- and 'Lys-48'-linked polyubiquitination. Capable, in vitro, to ubiquitinate histone H2A.</text>
</comment>
<dbReference type="SUPFAM" id="SSF54495">
    <property type="entry name" value="UBC-like"/>
    <property type="match status" value="1"/>
</dbReference>
<feature type="domain" description="UBC core" evidence="17">
    <location>
        <begin position="16"/>
        <end position="162"/>
    </location>
</feature>
<organism evidence="18">
    <name type="scientific">Nematocida ausubeli (strain ATCC PRA-371 / ERTm2)</name>
    <name type="common">Nematode killer fungus</name>
    <dbReference type="NCBI Taxonomy" id="1913371"/>
    <lineage>
        <taxon>Eukaryota</taxon>
        <taxon>Fungi</taxon>
        <taxon>Fungi incertae sedis</taxon>
        <taxon>Microsporidia</taxon>
        <taxon>Nematocida</taxon>
    </lineage>
</organism>
<dbReference type="GO" id="GO:0005524">
    <property type="term" value="F:ATP binding"/>
    <property type="evidence" value="ECO:0007669"/>
    <property type="project" value="UniProtKB-UniRule"/>
</dbReference>
<dbReference type="SMART" id="SM00212">
    <property type="entry name" value="UBCc"/>
    <property type="match status" value="1"/>
</dbReference>
<dbReference type="STRING" id="944018.H8ZAW9"/>
<evidence type="ECO:0000313" key="18">
    <source>
        <dbReference type="EMBL" id="EHY66022.1"/>
    </source>
</evidence>
<keyword evidence="4 15" id="KW-0067">ATP-binding</keyword>
<dbReference type="Proteomes" id="UP000054524">
    <property type="component" value="Unassembled WGS sequence"/>
</dbReference>
<comment type="similarity">
    <text evidence="15">Belongs to the ubiquitin-conjugating enzyme family.</text>
</comment>
<dbReference type="Pfam" id="PF00179">
    <property type="entry name" value="UQ_con"/>
    <property type="match status" value="1"/>
</dbReference>
<dbReference type="InterPro" id="IPR023313">
    <property type="entry name" value="UBQ-conjugating_AS"/>
</dbReference>
<evidence type="ECO:0000256" key="7">
    <source>
        <dbReference type="ARBA" id="ARBA00060202"/>
    </source>
</evidence>
<keyword evidence="20" id="KW-1185">Reference proteome</keyword>
<evidence type="ECO:0000256" key="6">
    <source>
        <dbReference type="ARBA" id="ARBA00022990"/>
    </source>
</evidence>
<dbReference type="HOGENOM" id="CLU_030988_7_1_1"/>
<keyword evidence="16" id="KW-0175">Coiled coil</keyword>
<evidence type="ECO:0000313" key="20">
    <source>
        <dbReference type="Proteomes" id="UP000054524"/>
    </source>
</evidence>
<reference evidence="18" key="1">
    <citation type="submission" date="2011-03" db="EMBL/GenBank/DDBJ databases">
        <title>The Genome Sequence of Nematocida sp1 strain ERTm2.</title>
        <authorList>
            <consortium name="The Broad Institute Genome Sequencing Platform"/>
            <consortium name="The Broad Institute Genome Sequencing Center for Infectious Disease"/>
            <person name="Cuomo C."/>
            <person name="Troemel E."/>
            <person name="Young S.K."/>
            <person name="Zeng Q."/>
            <person name="Gargeya S."/>
            <person name="Fitzgerald M."/>
            <person name="Haas B."/>
            <person name="Abouelleil A."/>
            <person name="Alvarado L."/>
            <person name="Arachchi H.M."/>
            <person name="Berlin A."/>
            <person name="Brown A."/>
            <person name="Chapman S.B."/>
            <person name="Chen Z."/>
            <person name="Dunbar C."/>
            <person name="Freedman E."/>
            <person name="Gearin G."/>
            <person name="Gellesch M."/>
            <person name="Goldberg J."/>
            <person name="Griggs A."/>
            <person name="Gujja S."/>
            <person name="Heilman E.R."/>
            <person name="Heiman D."/>
            <person name="Howarth C."/>
            <person name="Larson L."/>
            <person name="Lui A."/>
            <person name="MacDonald P.J.P."/>
            <person name="Mehta T."/>
            <person name="Montmayeur A."/>
            <person name="Murphy C."/>
            <person name="Neiman D."/>
            <person name="Pearson M."/>
            <person name="Priest M."/>
            <person name="Roberts A."/>
            <person name="Saif S."/>
            <person name="Shea T."/>
            <person name="Shenoy N."/>
            <person name="Sisk P."/>
            <person name="Stolte C."/>
            <person name="Sykes S."/>
            <person name="White J."/>
            <person name="Yandava C."/>
            <person name="Wortman J."/>
            <person name="Nusbaum C."/>
            <person name="Birren B."/>
        </authorList>
    </citation>
    <scope>NUCLEOTIDE SEQUENCE</scope>
    <source>
        <strain evidence="18">ERTm2</strain>
    </source>
</reference>
<dbReference type="GO" id="GO:0004842">
    <property type="term" value="F:ubiquitin-protein transferase activity"/>
    <property type="evidence" value="ECO:0007669"/>
    <property type="project" value="UniProtKB-ARBA"/>
</dbReference>
<evidence type="ECO:0000256" key="1">
    <source>
        <dbReference type="ARBA" id="ARBA00022679"/>
    </source>
</evidence>
<evidence type="ECO:0000256" key="15">
    <source>
        <dbReference type="RuleBase" id="RU362109"/>
    </source>
</evidence>
<keyword evidence="2 15" id="KW-0547">Nucleotide-binding</keyword>
<evidence type="ECO:0000256" key="8">
    <source>
        <dbReference type="ARBA" id="ARBA00063081"/>
    </source>
</evidence>
<reference evidence="19 20" key="3">
    <citation type="journal article" date="2014" name="Genome Announc.">
        <title>Genome Sequence of the Microsporidian Species Nematocida sp1 Strain ERTm6 (ATCC PRA-372).</title>
        <authorList>
            <person name="Bakowski M.A."/>
            <person name="Priest M."/>
            <person name="Young S."/>
            <person name="Cuomo C.A."/>
            <person name="Troemel E.R."/>
        </authorList>
    </citation>
    <scope>NUCLEOTIDE SEQUENCE [LARGE SCALE GENOMIC DNA]</scope>
    <source>
        <strain evidence="19 20">ERTm6</strain>
    </source>
</reference>
<accession>A0A086J2E2</accession>
<dbReference type="AlphaFoldDB" id="H8ZAW9"/>
<dbReference type="InterPro" id="IPR000608">
    <property type="entry name" value="UBC"/>
</dbReference>
<name>H8ZAW9_NEMA1</name>
<dbReference type="Proteomes" id="UP000005622">
    <property type="component" value="Unassembled WGS sequence"/>
</dbReference>
<evidence type="ECO:0000256" key="14">
    <source>
        <dbReference type="PROSITE-ProRule" id="PRU10133"/>
    </source>
</evidence>
<dbReference type="PANTHER" id="PTHR24068">
    <property type="entry name" value="UBIQUITIN-CONJUGATING ENZYME E2"/>
    <property type="match status" value="1"/>
</dbReference>
<keyword evidence="6" id="KW-0007">Acetylation</keyword>
<evidence type="ECO:0000256" key="12">
    <source>
        <dbReference type="ARBA" id="ARBA00078369"/>
    </source>
</evidence>
<evidence type="ECO:0000256" key="3">
    <source>
        <dbReference type="ARBA" id="ARBA00022786"/>
    </source>
</evidence>
<keyword evidence="5" id="KW-0832">Ubl conjugation</keyword>
<feature type="active site" description="Glycyl thioester intermediate" evidence="14">
    <location>
        <position position="99"/>
    </location>
</feature>
<keyword evidence="3 15" id="KW-0833">Ubl conjugation pathway</keyword>
<evidence type="ECO:0000256" key="10">
    <source>
        <dbReference type="ARBA" id="ARBA00076312"/>
    </source>
</evidence>
<dbReference type="PROSITE" id="PS00183">
    <property type="entry name" value="UBC_1"/>
    <property type="match status" value="1"/>
</dbReference>
<sequence length="176" mass="20329">MEDHLDELFIYKTTGQSMNRLRAEIKKLLKKNYRVEYEDSSSGSSFMVIIKGPENTPFSHGKYKIRIFLPKDFPFKSPSIGFVTKVFHPNIDESSGSVCLDVLNQVWSPLYDVSNIIETFLPQLLAYPNPDDPLNIEAGRLYRENIVAYERKVSEYVDQYARGEDSLDADLFEEIM</sequence>
<dbReference type="FunFam" id="3.10.110.10:FF:000078">
    <property type="entry name" value="ubiquitin-conjugating enzyme E2 H isoform X2"/>
    <property type="match status" value="1"/>
</dbReference>
<accession>H8ZAW9</accession>
<evidence type="ECO:0000256" key="5">
    <source>
        <dbReference type="ARBA" id="ARBA00022843"/>
    </source>
</evidence>
<dbReference type="EMBL" id="AKIJ01000003">
    <property type="protein sequence ID" value="KFG26310.1"/>
    <property type="molecule type" value="Genomic_DNA"/>
</dbReference>
<dbReference type="InterPro" id="IPR016135">
    <property type="entry name" value="UBQ-conjugating_enzyme/RWD"/>
</dbReference>
<evidence type="ECO:0000259" key="17">
    <source>
        <dbReference type="PROSITE" id="PS50127"/>
    </source>
</evidence>